<dbReference type="EMBL" id="JACASF010000019">
    <property type="protein sequence ID" value="KAF6415949.1"/>
    <property type="molecule type" value="Genomic_DNA"/>
</dbReference>
<dbReference type="FunFam" id="4.10.1240.30:FF:000001">
    <property type="entry name" value="Integrin beta"/>
    <property type="match status" value="1"/>
</dbReference>
<dbReference type="GO" id="GO:0007229">
    <property type="term" value="P:integrin-mediated signaling pathway"/>
    <property type="evidence" value="ECO:0007669"/>
    <property type="project" value="UniProtKB-KW"/>
</dbReference>
<evidence type="ECO:0000256" key="4">
    <source>
        <dbReference type="ARBA" id="ARBA00022989"/>
    </source>
</evidence>
<evidence type="ECO:0000259" key="9">
    <source>
        <dbReference type="SMART" id="SM01241"/>
    </source>
</evidence>
<keyword evidence="3" id="KW-0677">Repeat</keyword>
<evidence type="ECO:0000256" key="3">
    <source>
        <dbReference type="ARBA" id="ARBA00022737"/>
    </source>
</evidence>
<feature type="region of interest" description="Disordered" evidence="7">
    <location>
        <begin position="1"/>
        <end position="24"/>
    </location>
</feature>
<sequence length="231" mass="24948">MATASAAVGTASVTPTGPATTVTVPRAPTPACPATGCCAVAGASVNAAAASASSPAPMGTPVRSVPPAPMPAPLRSEWVEKECVECKKFDRGTLYQENTCNRYCRDEIESVKELKDTGKDAVNCTYKNEDDCVIRFQYYEDSSGKSILYVVEEPECPKGPDILVVLLSVMGAILLIGLATLLIWKLLITIHDRKEFAKFEEERARAKWDTANNPLYKEATSTFTNITYRGT</sequence>
<dbReference type="PANTHER" id="PTHR10082">
    <property type="entry name" value="INTEGRIN BETA SUBUNIT"/>
    <property type="match status" value="1"/>
</dbReference>
<reference evidence="11 12" key="1">
    <citation type="journal article" date="2020" name="Nature">
        <title>Six reference-quality genomes reveal evolution of bat adaptations.</title>
        <authorList>
            <person name="Jebb D."/>
            <person name="Huang Z."/>
            <person name="Pippel M."/>
            <person name="Hughes G.M."/>
            <person name="Lavrichenko K."/>
            <person name="Devanna P."/>
            <person name="Winkler S."/>
            <person name="Jermiin L.S."/>
            <person name="Skirmuntt E.C."/>
            <person name="Katzourakis A."/>
            <person name="Burkitt-Gray L."/>
            <person name="Ray D.A."/>
            <person name="Sullivan K.A.M."/>
            <person name="Roscito J.G."/>
            <person name="Kirilenko B.M."/>
            <person name="Davalos L.M."/>
            <person name="Corthals A.P."/>
            <person name="Power M.L."/>
            <person name="Jones G."/>
            <person name="Ransome R.D."/>
            <person name="Dechmann D.K.N."/>
            <person name="Locatelli A.G."/>
            <person name="Puechmaille S.J."/>
            <person name="Fedrigo O."/>
            <person name="Jarvis E.D."/>
            <person name="Hiller M."/>
            <person name="Vernes S.C."/>
            <person name="Myers E.W."/>
            <person name="Teeling E.C."/>
        </authorList>
    </citation>
    <scope>NUCLEOTIDE SEQUENCE [LARGE SCALE GENOMIC DNA]</scope>
    <source>
        <strain evidence="11">MMolMol1</strain>
        <tissue evidence="11">Muscle</tissue>
    </source>
</reference>
<dbReference type="SMART" id="SM01241">
    <property type="entry name" value="Integrin_b_cyt"/>
    <property type="match status" value="1"/>
</dbReference>
<feature type="domain" description="Integrin beta subunit cytoplasmic" evidence="9">
    <location>
        <begin position="185"/>
        <end position="231"/>
    </location>
</feature>
<evidence type="ECO:0000313" key="11">
    <source>
        <dbReference type="EMBL" id="KAF6415949.1"/>
    </source>
</evidence>
<comment type="caution">
    <text evidence="11">The sequence shown here is derived from an EMBL/GenBank/DDBJ whole genome shotgun (WGS) entry which is preliminary data.</text>
</comment>
<keyword evidence="6" id="KW-0325">Glycoprotein</keyword>
<dbReference type="PRINTS" id="PR01186">
    <property type="entry name" value="INTEGRINB"/>
</dbReference>
<evidence type="ECO:0000256" key="8">
    <source>
        <dbReference type="SAM" id="Phobius"/>
    </source>
</evidence>
<keyword evidence="8" id="KW-0812">Transmembrane</keyword>
<evidence type="ECO:0000313" key="12">
    <source>
        <dbReference type="Proteomes" id="UP000550707"/>
    </source>
</evidence>
<proteinExistence type="predicted"/>
<dbReference type="GO" id="GO:0070527">
    <property type="term" value="P:platelet aggregation"/>
    <property type="evidence" value="ECO:0007669"/>
    <property type="project" value="TreeGrafter"/>
</dbReference>
<dbReference type="GO" id="GO:0009986">
    <property type="term" value="C:cell surface"/>
    <property type="evidence" value="ECO:0007669"/>
    <property type="project" value="TreeGrafter"/>
</dbReference>
<evidence type="ECO:0000259" key="10">
    <source>
        <dbReference type="SMART" id="SM01242"/>
    </source>
</evidence>
<dbReference type="Gene3D" id="4.10.1240.30">
    <property type="match status" value="1"/>
</dbReference>
<dbReference type="PANTHER" id="PTHR10082:SF25">
    <property type="entry name" value="INTEGRIN BETA-3"/>
    <property type="match status" value="1"/>
</dbReference>
<keyword evidence="8" id="KW-0472">Membrane</keyword>
<keyword evidence="12" id="KW-1185">Reference proteome</keyword>
<evidence type="ECO:0000256" key="2">
    <source>
        <dbReference type="ARBA" id="ARBA00022553"/>
    </source>
</evidence>
<dbReference type="GO" id="GO:0033627">
    <property type="term" value="P:cell adhesion mediated by integrin"/>
    <property type="evidence" value="ECO:0007669"/>
    <property type="project" value="TreeGrafter"/>
</dbReference>
<dbReference type="GO" id="GO:0005178">
    <property type="term" value="F:integrin binding"/>
    <property type="evidence" value="ECO:0007669"/>
    <property type="project" value="TreeGrafter"/>
</dbReference>
<dbReference type="Pfam" id="PF08725">
    <property type="entry name" value="Integrin_b_cyt"/>
    <property type="match status" value="1"/>
</dbReference>
<dbReference type="Pfam" id="PF07965">
    <property type="entry name" value="Integrin_B_tail"/>
    <property type="match status" value="1"/>
</dbReference>
<feature type="transmembrane region" description="Helical" evidence="8">
    <location>
        <begin position="162"/>
        <end position="184"/>
    </location>
</feature>
<keyword evidence="2" id="KW-0597">Phosphoprotein</keyword>
<evidence type="ECO:0000256" key="1">
    <source>
        <dbReference type="ARBA" id="ARBA00022536"/>
    </source>
</evidence>
<dbReference type="GO" id="GO:0016477">
    <property type="term" value="P:cell migration"/>
    <property type="evidence" value="ECO:0007669"/>
    <property type="project" value="TreeGrafter"/>
</dbReference>
<name>A0A7J8CZ04_MOLMO</name>
<evidence type="ECO:0000256" key="7">
    <source>
        <dbReference type="SAM" id="MobiDB-lite"/>
    </source>
</evidence>
<evidence type="ECO:0000256" key="6">
    <source>
        <dbReference type="ARBA" id="ARBA00023180"/>
    </source>
</evidence>
<dbReference type="GO" id="GO:0045202">
    <property type="term" value="C:synapse"/>
    <property type="evidence" value="ECO:0007669"/>
    <property type="project" value="TreeGrafter"/>
</dbReference>
<gene>
    <name evidence="11" type="ORF">HJG59_006974</name>
</gene>
<protein>
    <submittedName>
        <fullName evidence="11">Integrin subunit beta 3</fullName>
    </submittedName>
</protein>
<keyword evidence="11" id="KW-0401">Integrin</keyword>
<feature type="domain" description="Integrin beta subunit tail" evidence="10">
    <location>
        <begin position="81"/>
        <end position="161"/>
    </location>
</feature>
<keyword evidence="4 8" id="KW-1133">Transmembrane helix</keyword>
<dbReference type="InterPro" id="IPR015812">
    <property type="entry name" value="Integrin_bsu"/>
</dbReference>
<evidence type="ECO:0000256" key="5">
    <source>
        <dbReference type="ARBA" id="ARBA00023157"/>
    </source>
</evidence>
<dbReference type="Gene3D" id="1.20.5.100">
    <property type="entry name" value="Cytochrome c1, transmembrane anchor, C-terminal"/>
    <property type="match status" value="1"/>
</dbReference>
<dbReference type="GO" id="GO:0007160">
    <property type="term" value="P:cell-matrix adhesion"/>
    <property type="evidence" value="ECO:0007669"/>
    <property type="project" value="TreeGrafter"/>
</dbReference>
<dbReference type="SUPFAM" id="SSF69687">
    <property type="entry name" value="Integrin beta tail domain"/>
    <property type="match status" value="1"/>
</dbReference>
<dbReference type="GO" id="GO:0005925">
    <property type="term" value="C:focal adhesion"/>
    <property type="evidence" value="ECO:0007669"/>
    <property type="project" value="TreeGrafter"/>
</dbReference>
<dbReference type="FunFam" id="1.20.5.100:FF:000002">
    <property type="entry name" value="Integrin beta"/>
    <property type="match status" value="1"/>
</dbReference>
<keyword evidence="5" id="KW-1015">Disulfide bond</keyword>
<dbReference type="Proteomes" id="UP000550707">
    <property type="component" value="Unassembled WGS sequence"/>
</dbReference>
<dbReference type="GO" id="GO:0070051">
    <property type="term" value="F:fibrinogen binding"/>
    <property type="evidence" value="ECO:0007669"/>
    <property type="project" value="TreeGrafter"/>
</dbReference>
<dbReference type="InterPro" id="IPR012896">
    <property type="entry name" value="Integrin_bsu_tail"/>
</dbReference>
<dbReference type="InterPro" id="IPR036349">
    <property type="entry name" value="Integrin_bsu_tail_dom_sf"/>
</dbReference>
<accession>A0A7J8CZ04</accession>
<dbReference type="SMART" id="SM01242">
    <property type="entry name" value="Integrin_B_tail"/>
    <property type="match status" value="1"/>
</dbReference>
<dbReference type="InterPro" id="IPR014836">
    <property type="entry name" value="Integrin_bsu_cyt_dom"/>
</dbReference>
<dbReference type="AlphaFoldDB" id="A0A7J8CZ04"/>
<dbReference type="GO" id="GO:0001968">
    <property type="term" value="F:fibronectin binding"/>
    <property type="evidence" value="ECO:0007669"/>
    <property type="project" value="TreeGrafter"/>
</dbReference>
<keyword evidence="1" id="KW-0245">EGF-like domain</keyword>
<organism evidence="11 12">
    <name type="scientific">Molossus molossus</name>
    <name type="common">Pallas' mastiff bat</name>
    <name type="synonym">Vespertilio molossus</name>
    <dbReference type="NCBI Taxonomy" id="27622"/>
    <lineage>
        <taxon>Eukaryota</taxon>
        <taxon>Metazoa</taxon>
        <taxon>Chordata</taxon>
        <taxon>Craniata</taxon>
        <taxon>Vertebrata</taxon>
        <taxon>Euteleostomi</taxon>
        <taxon>Mammalia</taxon>
        <taxon>Eutheria</taxon>
        <taxon>Laurasiatheria</taxon>
        <taxon>Chiroptera</taxon>
        <taxon>Yangochiroptera</taxon>
        <taxon>Molossidae</taxon>
        <taxon>Molossus</taxon>
    </lineage>
</organism>
<dbReference type="GO" id="GO:0008305">
    <property type="term" value="C:integrin complex"/>
    <property type="evidence" value="ECO:0007669"/>
    <property type="project" value="TreeGrafter"/>
</dbReference>